<reference evidence="1 2" key="1">
    <citation type="submission" date="2015-11" db="EMBL/GenBank/DDBJ databases">
        <title>Genomic analysis of 38 Legionella species identifies large and diverse effector repertoires.</title>
        <authorList>
            <person name="Burstein D."/>
            <person name="Amaro F."/>
            <person name="Zusman T."/>
            <person name="Lifshitz Z."/>
            <person name="Cohen O."/>
            <person name="Gilbert J.A."/>
            <person name="Pupko T."/>
            <person name="Shuman H.A."/>
            <person name="Segal G."/>
        </authorList>
    </citation>
    <scope>NUCLEOTIDE SEQUENCE [LARGE SCALE GENOMIC DNA]</scope>
    <source>
        <strain evidence="1 2">Bercovier 4</strain>
    </source>
</reference>
<comment type="caution">
    <text evidence="1">The sequence shown here is derived from an EMBL/GenBank/DDBJ whole genome shotgun (WGS) entry which is preliminary data.</text>
</comment>
<organism evidence="1 2">
    <name type="scientific">Legionella israelensis</name>
    <dbReference type="NCBI Taxonomy" id="454"/>
    <lineage>
        <taxon>Bacteria</taxon>
        <taxon>Pseudomonadati</taxon>
        <taxon>Pseudomonadota</taxon>
        <taxon>Gammaproteobacteria</taxon>
        <taxon>Legionellales</taxon>
        <taxon>Legionellaceae</taxon>
        <taxon>Legionella</taxon>
    </lineage>
</organism>
<dbReference type="EMBL" id="LNYH01000097">
    <property type="protein sequence ID" value="KTD20615.1"/>
    <property type="molecule type" value="Genomic_DNA"/>
</dbReference>
<dbReference type="RefSeq" id="WP_131780783.1">
    <property type="nucleotide sequence ID" value="NZ_CAAAJA010000118.1"/>
</dbReference>
<evidence type="ECO:0000313" key="2">
    <source>
        <dbReference type="Proteomes" id="UP000054761"/>
    </source>
</evidence>
<dbReference type="PATRIC" id="fig|454.4.peg.1834"/>
<dbReference type="AlphaFoldDB" id="A0A0W0VKK2"/>
<sequence length="146" mass="16606">MSLPYYLFIFSALISTCSYSSIADLPIKSHGSYIVNYSDYPITVRYKSCRDHNNQYICDKNEFSISIDGKSSKYIGNYTSRNGSRDGKLYIVTLISNNVRTKEYSDDLAMKNQYLPTCIIRERAEIDDFGTINLFCTGRSHAGIKA</sequence>
<dbReference type="STRING" id="454.Lisr_1689"/>
<gene>
    <name evidence="1" type="ORF">Lisr_1689</name>
</gene>
<accession>A0A0W0VKK2</accession>
<evidence type="ECO:0000313" key="1">
    <source>
        <dbReference type="EMBL" id="KTD20615.1"/>
    </source>
</evidence>
<proteinExistence type="predicted"/>
<dbReference type="Proteomes" id="UP000054761">
    <property type="component" value="Unassembled WGS sequence"/>
</dbReference>
<protein>
    <submittedName>
        <fullName evidence="1">Uncharacterized protein</fullName>
    </submittedName>
</protein>
<name>A0A0W0VKK2_9GAMM</name>
<keyword evidence="2" id="KW-1185">Reference proteome</keyword>